<evidence type="ECO:0000313" key="2">
    <source>
        <dbReference type="EMBL" id="CAD9273691.1"/>
    </source>
</evidence>
<evidence type="ECO:0000256" key="1">
    <source>
        <dbReference type="SAM" id="Phobius"/>
    </source>
</evidence>
<accession>A0A7S1Y0C2</accession>
<organism evidence="2">
    <name type="scientific">Grammatophora oceanica</name>
    <dbReference type="NCBI Taxonomy" id="210454"/>
    <lineage>
        <taxon>Eukaryota</taxon>
        <taxon>Sar</taxon>
        <taxon>Stramenopiles</taxon>
        <taxon>Ochrophyta</taxon>
        <taxon>Bacillariophyta</taxon>
        <taxon>Fragilariophyceae</taxon>
        <taxon>Fragilariophycidae</taxon>
        <taxon>Rhabdonematales</taxon>
        <taxon>Grammatophoraceae</taxon>
        <taxon>Grammatophora</taxon>
    </lineage>
</organism>
<sequence>MASLLFSCCARPTCTRNKQLKAMVLTDKPTLYLSDPCFLNDSFRVSRSDDGSINDLPLASPSFRFLQHLIFIALGSVSSVQCPSALLMVFLLLSDLFRELLATALGVSRFR</sequence>
<feature type="transmembrane region" description="Helical" evidence="1">
    <location>
        <begin position="65"/>
        <end position="93"/>
    </location>
</feature>
<keyword evidence="1" id="KW-0472">Membrane</keyword>
<gene>
    <name evidence="2" type="ORF">GOCE00092_LOCUS2599</name>
</gene>
<keyword evidence="1" id="KW-0812">Transmembrane</keyword>
<dbReference type="AlphaFoldDB" id="A0A7S1Y0C2"/>
<reference evidence="2" key="1">
    <citation type="submission" date="2021-01" db="EMBL/GenBank/DDBJ databases">
        <authorList>
            <person name="Corre E."/>
            <person name="Pelletier E."/>
            <person name="Niang G."/>
            <person name="Scheremetjew M."/>
            <person name="Finn R."/>
            <person name="Kale V."/>
            <person name="Holt S."/>
            <person name="Cochrane G."/>
            <person name="Meng A."/>
            <person name="Brown T."/>
            <person name="Cohen L."/>
        </authorList>
    </citation>
    <scope>NUCLEOTIDE SEQUENCE</scope>
    <source>
        <strain evidence="2">CCMP 410</strain>
    </source>
</reference>
<proteinExistence type="predicted"/>
<keyword evidence="1" id="KW-1133">Transmembrane helix</keyword>
<protein>
    <submittedName>
        <fullName evidence="2">Uncharacterized protein</fullName>
    </submittedName>
</protein>
<name>A0A7S1Y0C2_9STRA</name>
<dbReference type="EMBL" id="HBGK01004899">
    <property type="protein sequence ID" value="CAD9273691.1"/>
    <property type="molecule type" value="Transcribed_RNA"/>
</dbReference>